<dbReference type="STRING" id="498211.CJA_2076"/>
<dbReference type="RefSeq" id="WP_012487683.1">
    <property type="nucleotide sequence ID" value="NC_010995.1"/>
</dbReference>
<keyword evidence="3" id="KW-1185">Reference proteome</keyword>
<dbReference type="KEGG" id="cja:CJA_2076"/>
<proteinExistence type="predicted"/>
<evidence type="ECO:0000313" key="2">
    <source>
        <dbReference type="EMBL" id="ACE83874.1"/>
    </source>
</evidence>
<dbReference type="HOGENOM" id="CLU_2841767_0_0_6"/>
<reference evidence="2 3" key="1">
    <citation type="journal article" date="2008" name="J. Bacteriol.">
        <title>Insights into plant cell wall degradation from the genome sequence of the soil bacterium Cellvibrio japonicus.</title>
        <authorList>
            <person name="Deboy R.T."/>
            <person name="Mongodin E.F."/>
            <person name="Fouts D.E."/>
            <person name="Tailford L.E."/>
            <person name="Khouri H."/>
            <person name="Emerson J.B."/>
            <person name="Mohamoud Y."/>
            <person name="Watkins K."/>
            <person name="Henrissat B."/>
            <person name="Gilbert H.J."/>
            <person name="Nelson K.E."/>
        </authorList>
    </citation>
    <scope>NUCLEOTIDE SEQUENCE [LARGE SCALE GENOMIC DNA]</scope>
    <source>
        <strain evidence="2 3">Ueda107</strain>
    </source>
</reference>
<feature type="region of interest" description="Disordered" evidence="1">
    <location>
        <begin position="26"/>
        <end position="65"/>
    </location>
</feature>
<dbReference type="AlphaFoldDB" id="B3PID6"/>
<evidence type="ECO:0000256" key="1">
    <source>
        <dbReference type="SAM" id="MobiDB-lite"/>
    </source>
</evidence>
<dbReference type="Proteomes" id="UP000001036">
    <property type="component" value="Chromosome"/>
</dbReference>
<dbReference type="EMBL" id="CP000934">
    <property type="protein sequence ID" value="ACE83874.1"/>
    <property type="molecule type" value="Genomic_DNA"/>
</dbReference>
<name>B3PID6_CELJU</name>
<accession>B3PID6</accession>
<gene>
    <name evidence="2" type="ordered locus">CJA_2076</name>
</gene>
<protein>
    <submittedName>
        <fullName evidence="2">Uncharacterized protein</fullName>
    </submittedName>
</protein>
<organism evidence="2 3">
    <name type="scientific">Cellvibrio japonicus (strain Ueda107)</name>
    <name type="common">Pseudomonas fluorescens subsp. cellulosa</name>
    <dbReference type="NCBI Taxonomy" id="498211"/>
    <lineage>
        <taxon>Bacteria</taxon>
        <taxon>Pseudomonadati</taxon>
        <taxon>Pseudomonadota</taxon>
        <taxon>Gammaproteobacteria</taxon>
        <taxon>Cellvibrionales</taxon>
        <taxon>Cellvibrionaceae</taxon>
        <taxon>Cellvibrio</taxon>
    </lineage>
</organism>
<sequence>MENESDKEKNESGKLAVTFPQQVIFSTTPGKDLPPSARNFQPEQPNTDSGDNLPNTAIHQQWCGL</sequence>
<evidence type="ECO:0000313" key="3">
    <source>
        <dbReference type="Proteomes" id="UP000001036"/>
    </source>
</evidence>
<feature type="compositionally biased region" description="Polar residues" evidence="1">
    <location>
        <begin position="38"/>
        <end position="59"/>
    </location>
</feature>